<sequence length="143" mass="15433">MPQVSSYGFEAVAATLDGQPVSGFWEGDDALVVTRRDDIGTEVVGADASFLFSQNMSRAATITLRLMHTSPTHRLLLQKEKRQRALAGGRGFPFDMKDKSSGEGGSTASAFIKTGPDNSKGRNAAVRVWVLVCGDWNEMIPNV</sequence>
<feature type="region of interest" description="Disordered" evidence="1">
    <location>
        <begin position="89"/>
        <end position="116"/>
    </location>
</feature>
<evidence type="ECO:0000313" key="2">
    <source>
        <dbReference type="EMBL" id="BAT26069.1"/>
    </source>
</evidence>
<protein>
    <recommendedName>
        <fullName evidence="3">DUF3277 family protein</fullName>
    </recommendedName>
</protein>
<evidence type="ECO:0000256" key="1">
    <source>
        <dbReference type="SAM" id="MobiDB-lite"/>
    </source>
</evidence>
<dbReference type="RefSeq" id="WP_060602826.1">
    <property type="nucleotide sequence ID" value="NZ_BBWQ01000009.1"/>
</dbReference>
<accession>A0A0P0YXD0</accession>
<reference evidence="2" key="1">
    <citation type="journal article" date="2015" name="Proc. Natl. Acad. Sci. U.S.A.">
        <title>Bacterial clade with the ribosomal RNA operon on a small plasmid rather than the chromosome.</title>
        <authorList>
            <person name="Anda M."/>
            <person name="Ohtsubo Y."/>
            <person name="Okubo T."/>
            <person name="Sugawara M."/>
            <person name="Nagata Y."/>
            <person name="Tsuda M."/>
            <person name="Minamisawa K."/>
            <person name="Mitsui H."/>
        </authorList>
    </citation>
    <scope>NUCLEOTIDE SEQUENCE</scope>
    <source>
        <strain evidence="2">DSM 21988</strain>
    </source>
</reference>
<evidence type="ECO:0008006" key="3">
    <source>
        <dbReference type="Google" id="ProtNLM"/>
    </source>
</evidence>
<organism evidence="2">
    <name type="scientific">Aureimonas altamirensis</name>
    <dbReference type="NCBI Taxonomy" id="370622"/>
    <lineage>
        <taxon>Bacteria</taxon>
        <taxon>Pseudomonadati</taxon>
        <taxon>Pseudomonadota</taxon>
        <taxon>Alphaproteobacteria</taxon>
        <taxon>Hyphomicrobiales</taxon>
        <taxon>Aurantimonadaceae</taxon>
        <taxon>Aureimonas</taxon>
    </lineage>
</organism>
<dbReference type="AlphaFoldDB" id="A0A0P0YXD0"/>
<dbReference type="InterPro" id="IPR021695">
    <property type="entry name" value="Phage_KPP10_Orf10"/>
</dbReference>
<dbReference type="EMBL" id="LC066371">
    <property type="protein sequence ID" value="BAT26069.1"/>
    <property type="molecule type" value="Genomic_DNA"/>
</dbReference>
<dbReference type="NCBIfam" id="NF047581">
    <property type="entry name" value="gp105_phage_fam"/>
    <property type="match status" value="1"/>
</dbReference>
<proteinExistence type="predicted"/>
<name>A0A0P0YXD0_9HYPH</name>
<dbReference type="Pfam" id="PF11681">
    <property type="entry name" value="Phage_Tube_PhiTE"/>
    <property type="match status" value="1"/>
</dbReference>